<dbReference type="Gene3D" id="2.60.40.10">
    <property type="entry name" value="Immunoglobulins"/>
    <property type="match status" value="1"/>
</dbReference>
<dbReference type="InterPro" id="IPR003961">
    <property type="entry name" value="FN3_dom"/>
</dbReference>
<proteinExistence type="predicted"/>
<dbReference type="InterPro" id="IPR013783">
    <property type="entry name" value="Ig-like_fold"/>
</dbReference>
<feature type="domain" description="Fibronectin type-III" evidence="2">
    <location>
        <begin position="14"/>
        <end position="110"/>
    </location>
</feature>
<dbReference type="PROSITE" id="PS50853">
    <property type="entry name" value="FN3"/>
    <property type="match status" value="1"/>
</dbReference>
<keyword evidence="1" id="KW-0175">Coiled coil</keyword>
<dbReference type="EMBL" id="CBSY010000203">
    <property type="protein sequence ID" value="CDH20861.1"/>
    <property type="molecule type" value="Genomic_DNA"/>
</dbReference>
<evidence type="ECO:0000259" key="2">
    <source>
        <dbReference type="PROSITE" id="PS50853"/>
    </source>
</evidence>
<dbReference type="AlphaFoldDB" id="A0A077PJF7"/>
<dbReference type="Proteomes" id="UP000028500">
    <property type="component" value="Unassembled WGS sequence"/>
</dbReference>
<dbReference type="RefSeq" id="WP_038250288.1">
    <property type="nucleotide sequence ID" value="NZ_CAWLZI010000262.1"/>
</dbReference>
<keyword evidence="4" id="KW-1185">Reference proteome</keyword>
<name>A0A077PJF7_XENBV</name>
<dbReference type="SUPFAM" id="SSF49265">
    <property type="entry name" value="Fibronectin type III"/>
    <property type="match status" value="1"/>
</dbReference>
<protein>
    <recommendedName>
        <fullName evidence="2">Fibronectin type-III domain-containing protein</fullName>
    </recommendedName>
</protein>
<organism evidence="3 4">
    <name type="scientific">Xenorhabdus bovienii str. kraussei Quebec</name>
    <dbReference type="NCBI Taxonomy" id="1398203"/>
    <lineage>
        <taxon>Bacteria</taxon>
        <taxon>Pseudomonadati</taxon>
        <taxon>Pseudomonadota</taxon>
        <taxon>Gammaproteobacteria</taxon>
        <taxon>Enterobacterales</taxon>
        <taxon>Morganellaceae</taxon>
        <taxon>Xenorhabdus</taxon>
    </lineage>
</organism>
<dbReference type="PANTHER" id="PTHR36251">
    <property type="entry name" value="FELS-1 PROPHAGE HOST SPECIFICITY PROTEIN-RELATED"/>
    <property type="match status" value="1"/>
</dbReference>
<evidence type="ECO:0000256" key="1">
    <source>
        <dbReference type="SAM" id="Coils"/>
    </source>
</evidence>
<dbReference type="InterPro" id="IPR053171">
    <property type="entry name" value="Viral_Tip_Attach_Protein"/>
</dbReference>
<accession>A0A077PJF7</accession>
<evidence type="ECO:0000313" key="4">
    <source>
        <dbReference type="Proteomes" id="UP000028500"/>
    </source>
</evidence>
<dbReference type="InterPro" id="IPR036116">
    <property type="entry name" value="FN3_sf"/>
</dbReference>
<reference evidence="3" key="1">
    <citation type="submission" date="2013-07" db="EMBL/GenBank/DDBJ databases">
        <title>Sub-species coevolution in mutualistic symbiosis.</title>
        <authorList>
            <person name="Murfin K."/>
            <person name="Klassen J."/>
            <person name="Lee M."/>
            <person name="Forst S."/>
            <person name="Stock P."/>
            <person name="Goodrich-Blair H."/>
        </authorList>
    </citation>
    <scope>NUCLEOTIDE SEQUENCE [LARGE SCALE GENOMIC DNA]</scope>
    <source>
        <strain evidence="3">Kraussei Quebec</strain>
    </source>
</reference>
<sequence>MNTQDTLLGSRKEIPSAPQSLQTTSLLFGIRLDWDFANPTDVLLKTEICYNKNGEDDDTLQFADISYPQRTHTLQGLAAGEKFYFRARLVDKSGNASAWTSWVSGSASNDTGWVVEASRDHFLDAEIGRRLQEQLNEQARANARHNQAIAENAQSIERLSNILKDLKRRIR</sequence>
<dbReference type="PANTHER" id="PTHR36251:SF2">
    <property type="entry name" value="GIFSY-2 PROPHAGE HOST SPECIFICITY PROTEIN J, PHAGE LAMBDA"/>
    <property type="match status" value="1"/>
</dbReference>
<feature type="coiled-coil region" evidence="1">
    <location>
        <begin position="131"/>
        <end position="169"/>
    </location>
</feature>
<evidence type="ECO:0000313" key="3">
    <source>
        <dbReference type="EMBL" id="CDH20861.1"/>
    </source>
</evidence>
<dbReference type="HOGENOM" id="CLU_1562284_0_0_6"/>
<gene>
    <name evidence="3" type="ORF">XBKQ1_2810007</name>
</gene>
<comment type="caution">
    <text evidence="3">The sequence shown here is derived from an EMBL/GenBank/DDBJ whole genome shotgun (WGS) entry which is preliminary data.</text>
</comment>